<protein>
    <submittedName>
        <fullName evidence="1">Uncharacterized protein</fullName>
    </submittedName>
</protein>
<organism evidence="1 2">
    <name type="scientific">Turnera subulata</name>
    <dbReference type="NCBI Taxonomy" id="218843"/>
    <lineage>
        <taxon>Eukaryota</taxon>
        <taxon>Viridiplantae</taxon>
        <taxon>Streptophyta</taxon>
        <taxon>Embryophyta</taxon>
        <taxon>Tracheophyta</taxon>
        <taxon>Spermatophyta</taxon>
        <taxon>Magnoliopsida</taxon>
        <taxon>eudicotyledons</taxon>
        <taxon>Gunneridae</taxon>
        <taxon>Pentapetalae</taxon>
        <taxon>rosids</taxon>
        <taxon>fabids</taxon>
        <taxon>Malpighiales</taxon>
        <taxon>Passifloraceae</taxon>
        <taxon>Turnera</taxon>
    </lineage>
</organism>
<dbReference type="InterPro" id="IPR036291">
    <property type="entry name" value="NAD(P)-bd_dom_sf"/>
</dbReference>
<evidence type="ECO:0000313" key="1">
    <source>
        <dbReference type="EMBL" id="KAJ4825792.1"/>
    </source>
</evidence>
<dbReference type="GO" id="GO:0016020">
    <property type="term" value="C:membrane"/>
    <property type="evidence" value="ECO:0007669"/>
    <property type="project" value="TreeGrafter"/>
</dbReference>
<dbReference type="AlphaFoldDB" id="A0A9Q0F6R6"/>
<name>A0A9Q0F6R6_9ROSI</name>
<dbReference type="InterPro" id="IPR020904">
    <property type="entry name" value="Sc_DH/Rdtase_CS"/>
</dbReference>
<dbReference type="PRINTS" id="PR00081">
    <property type="entry name" value="GDHRDH"/>
</dbReference>
<keyword evidence="2" id="KW-1185">Reference proteome</keyword>
<reference evidence="1" key="2">
    <citation type="journal article" date="2023" name="Plants (Basel)">
        <title>Annotation of the Turnera subulata (Passifloraceae) Draft Genome Reveals the S-Locus Evolved after the Divergence of Turneroideae from Passifloroideae in a Stepwise Manner.</title>
        <authorList>
            <person name="Henning P.M."/>
            <person name="Roalson E.H."/>
            <person name="Mir W."/>
            <person name="McCubbin A.G."/>
            <person name="Shore J.S."/>
        </authorList>
    </citation>
    <scope>NUCLEOTIDE SEQUENCE</scope>
    <source>
        <strain evidence="1">F60SS</strain>
    </source>
</reference>
<accession>A0A9Q0F6R6</accession>
<dbReference type="OrthoDB" id="1738217at2759"/>
<dbReference type="SUPFAM" id="SSF51735">
    <property type="entry name" value="NAD(P)-binding Rossmann-fold domains"/>
    <property type="match status" value="1"/>
</dbReference>
<dbReference type="Pfam" id="PF00106">
    <property type="entry name" value="adh_short"/>
    <property type="match status" value="1"/>
</dbReference>
<sequence length="116" mass="12582">MYYLQMSSAAGKTPAPGQAVYSASKFALNGYFPSLRSELNQRGIKVTVVCPGPIETSNGTGTTSGSEKRVSSTRCAELTVIAMTHDLEEGWWESSSSCCRERQYSLSLLFGKRKAS</sequence>
<reference evidence="1" key="1">
    <citation type="submission" date="2022-02" db="EMBL/GenBank/DDBJ databases">
        <authorList>
            <person name="Henning P.M."/>
            <person name="McCubbin A.G."/>
            <person name="Shore J.S."/>
        </authorList>
    </citation>
    <scope>NUCLEOTIDE SEQUENCE</scope>
    <source>
        <strain evidence="1">F60SS</strain>
        <tissue evidence="1">Leaves</tissue>
    </source>
</reference>
<dbReference type="PANTHER" id="PTHR45274">
    <property type="entry name" value="NAD(P)-BINDING ROSSMANN-FOLD SUPERFAMILY PROTEIN"/>
    <property type="match status" value="1"/>
</dbReference>
<proteinExistence type="predicted"/>
<dbReference type="PANTHER" id="PTHR45274:SF2">
    <property type="entry name" value="NAD(P)-BINDING ROSSMANN-FOLD SUPERFAMILY PROTEIN"/>
    <property type="match status" value="1"/>
</dbReference>
<gene>
    <name evidence="1" type="ORF">Tsubulata_045456</name>
</gene>
<comment type="caution">
    <text evidence="1">The sequence shown here is derived from an EMBL/GenBank/DDBJ whole genome shotgun (WGS) entry which is preliminary data.</text>
</comment>
<dbReference type="Gene3D" id="3.40.50.720">
    <property type="entry name" value="NAD(P)-binding Rossmann-like Domain"/>
    <property type="match status" value="1"/>
</dbReference>
<evidence type="ECO:0000313" key="2">
    <source>
        <dbReference type="Proteomes" id="UP001141552"/>
    </source>
</evidence>
<dbReference type="PROSITE" id="PS00061">
    <property type="entry name" value="ADH_SHORT"/>
    <property type="match status" value="1"/>
</dbReference>
<dbReference type="EMBL" id="JAKUCV010006806">
    <property type="protein sequence ID" value="KAJ4825792.1"/>
    <property type="molecule type" value="Genomic_DNA"/>
</dbReference>
<dbReference type="InterPro" id="IPR002347">
    <property type="entry name" value="SDR_fam"/>
</dbReference>
<dbReference type="Proteomes" id="UP001141552">
    <property type="component" value="Unassembled WGS sequence"/>
</dbReference>